<dbReference type="RefSeq" id="WP_089221112.1">
    <property type="nucleotide sequence ID" value="NZ_FZOS01000039.1"/>
</dbReference>
<dbReference type="Proteomes" id="UP000198281">
    <property type="component" value="Unassembled WGS sequence"/>
</dbReference>
<sequence length="61" mass="6663">MTRSQRLSRGLNSIFDHVSFILDNYDSITGDARRDLQEVLYIVGAAQDEAAQLPIAEGGPA</sequence>
<protein>
    <submittedName>
        <fullName evidence="1">Uncharacterized protein</fullName>
    </submittedName>
</protein>
<dbReference type="OrthoDB" id="9857313at2"/>
<evidence type="ECO:0000313" key="2">
    <source>
        <dbReference type="Proteomes" id="UP000198281"/>
    </source>
</evidence>
<keyword evidence="2" id="KW-1185">Reference proteome</keyword>
<organism evidence="1 2">
    <name type="scientific">Edaphosphingomonas laterariae</name>
    <dbReference type="NCBI Taxonomy" id="861865"/>
    <lineage>
        <taxon>Bacteria</taxon>
        <taxon>Pseudomonadati</taxon>
        <taxon>Pseudomonadota</taxon>
        <taxon>Alphaproteobacteria</taxon>
        <taxon>Sphingomonadales</taxon>
        <taxon>Rhizorhabdaceae</taxon>
        <taxon>Edaphosphingomonas</taxon>
    </lineage>
</organism>
<reference evidence="2" key="1">
    <citation type="submission" date="2017-06" db="EMBL/GenBank/DDBJ databases">
        <authorList>
            <person name="Varghese N."/>
            <person name="Submissions S."/>
        </authorList>
    </citation>
    <scope>NUCLEOTIDE SEQUENCE [LARGE SCALE GENOMIC DNA]</scope>
    <source>
        <strain evidence="2">LNB2</strain>
    </source>
</reference>
<name>A0A239JSA1_9SPHN</name>
<dbReference type="EMBL" id="FZOS01000039">
    <property type="protein sequence ID" value="SNT08717.1"/>
    <property type="molecule type" value="Genomic_DNA"/>
</dbReference>
<gene>
    <name evidence="1" type="ORF">SAMN06295912_1393</name>
</gene>
<proteinExistence type="predicted"/>
<accession>A0A239JSA1</accession>
<dbReference type="AlphaFoldDB" id="A0A239JSA1"/>
<evidence type="ECO:0000313" key="1">
    <source>
        <dbReference type="EMBL" id="SNT08717.1"/>
    </source>
</evidence>